<organism evidence="1 2">
    <name type="scientific">Cetraspora pellucida</name>
    <dbReference type="NCBI Taxonomy" id="1433469"/>
    <lineage>
        <taxon>Eukaryota</taxon>
        <taxon>Fungi</taxon>
        <taxon>Fungi incertae sedis</taxon>
        <taxon>Mucoromycota</taxon>
        <taxon>Glomeromycotina</taxon>
        <taxon>Glomeromycetes</taxon>
        <taxon>Diversisporales</taxon>
        <taxon>Gigasporaceae</taxon>
        <taxon>Cetraspora</taxon>
    </lineage>
</organism>
<reference evidence="1" key="1">
    <citation type="submission" date="2021-06" db="EMBL/GenBank/DDBJ databases">
        <authorList>
            <person name="Kallberg Y."/>
            <person name="Tangrot J."/>
            <person name="Rosling A."/>
        </authorList>
    </citation>
    <scope>NUCLEOTIDE SEQUENCE</scope>
    <source>
        <strain evidence="1">FL966</strain>
    </source>
</reference>
<dbReference type="EMBL" id="CAJVQA010000002">
    <property type="protein sequence ID" value="CAG8448750.1"/>
    <property type="molecule type" value="Genomic_DNA"/>
</dbReference>
<name>A0A9N8YV52_9GLOM</name>
<comment type="caution">
    <text evidence="1">The sequence shown here is derived from an EMBL/GenBank/DDBJ whole genome shotgun (WGS) entry which is preliminary data.</text>
</comment>
<accession>A0A9N8YV52</accession>
<dbReference type="AlphaFoldDB" id="A0A9N8YV52"/>
<protein>
    <submittedName>
        <fullName evidence="1">1025_t:CDS:1</fullName>
    </submittedName>
</protein>
<dbReference type="OrthoDB" id="2464348at2759"/>
<evidence type="ECO:0000313" key="2">
    <source>
        <dbReference type="Proteomes" id="UP000789759"/>
    </source>
</evidence>
<sequence>MKIFGSAHSSIKELSERVKQLAKNLVSPFYRAKSEKYWNFYKEFCKKFDLDVGNPLEEGKEDFRKSLAITQVLRARKKISVSAIGSVVKRFAEHVGMNDKFTAYSLQIRGATVAMTTGLESLKKWK</sequence>
<keyword evidence="2" id="KW-1185">Reference proteome</keyword>
<evidence type="ECO:0000313" key="1">
    <source>
        <dbReference type="EMBL" id="CAG8448750.1"/>
    </source>
</evidence>
<gene>
    <name evidence="1" type="ORF">CPELLU_LOCUS16</name>
</gene>
<dbReference type="Proteomes" id="UP000789759">
    <property type="component" value="Unassembled WGS sequence"/>
</dbReference>
<proteinExistence type="predicted"/>